<gene>
    <name evidence="3" type="ORF">RI129_001533</name>
</gene>
<dbReference type="AlphaFoldDB" id="A0AAN7VVS0"/>
<feature type="compositionally biased region" description="Low complexity" evidence="2">
    <location>
        <begin position="80"/>
        <end position="90"/>
    </location>
</feature>
<dbReference type="PANTHER" id="PTHR46538">
    <property type="entry name" value="PROTEIN KINASE DOMAIN-CONTAINING PROTEIN"/>
    <property type="match status" value="1"/>
</dbReference>
<feature type="region of interest" description="Disordered" evidence="2">
    <location>
        <begin position="80"/>
        <end position="100"/>
    </location>
</feature>
<feature type="coiled-coil region" evidence="1">
    <location>
        <begin position="2"/>
        <end position="29"/>
    </location>
</feature>
<reference evidence="3 4" key="1">
    <citation type="journal article" date="2024" name="Insects">
        <title>An Improved Chromosome-Level Genome Assembly of the Firefly Pyrocoelia pectoralis.</title>
        <authorList>
            <person name="Fu X."/>
            <person name="Meyer-Rochow V.B."/>
            <person name="Ballantyne L."/>
            <person name="Zhu X."/>
        </authorList>
    </citation>
    <scope>NUCLEOTIDE SEQUENCE [LARGE SCALE GENOMIC DNA]</scope>
    <source>
        <strain evidence="3">XCY_ONT2</strain>
    </source>
</reference>
<dbReference type="Proteomes" id="UP001329430">
    <property type="component" value="Chromosome 1"/>
</dbReference>
<sequence length="137" mass="15880">MSDATIKELEQLQNEKRKMLMEHETLKLKQREEAFAKELREWKAQLKPRKQKIEEVLYQELGKGRYIQFPPVMTKLESRSMSLESSSSSSPATTPINEMTNIRWGHTRSWSTGVHVSSHKSRLLTSSPNLQSHDSLV</sequence>
<comment type="caution">
    <text evidence="3">The sequence shown here is derived from an EMBL/GenBank/DDBJ whole genome shotgun (WGS) entry which is preliminary data.</text>
</comment>
<protein>
    <submittedName>
        <fullName evidence="3">Uncharacterized protein</fullName>
    </submittedName>
</protein>
<accession>A0AAN7VVS0</accession>
<evidence type="ECO:0000256" key="1">
    <source>
        <dbReference type="SAM" id="Coils"/>
    </source>
</evidence>
<dbReference type="InterPro" id="IPR051585">
    <property type="entry name" value="STE20_Ser/Thr_Kinases"/>
</dbReference>
<organism evidence="3 4">
    <name type="scientific">Pyrocoelia pectoralis</name>
    <dbReference type="NCBI Taxonomy" id="417401"/>
    <lineage>
        <taxon>Eukaryota</taxon>
        <taxon>Metazoa</taxon>
        <taxon>Ecdysozoa</taxon>
        <taxon>Arthropoda</taxon>
        <taxon>Hexapoda</taxon>
        <taxon>Insecta</taxon>
        <taxon>Pterygota</taxon>
        <taxon>Neoptera</taxon>
        <taxon>Endopterygota</taxon>
        <taxon>Coleoptera</taxon>
        <taxon>Polyphaga</taxon>
        <taxon>Elateriformia</taxon>
        <taxon>Elateroidea</taxon>
        <taxon>Lampyridae</taxon>
        <taxon>Lampyrinae</taxon>
        <taxon>Pyrocoelia</taxon>
    </lineage>
</organism>
<dbReference type="EMBL" id="JAVRBK010000001">
    <property type="protein sequence ID" value="KAK5650504.1"/>
    <property type="molecule type" value="Genomic_DNA"/>
</dbReference>
<evidence type="ECO:0000313" key="4">
    <source>
        <dbReference type="Proteomes" id="UP001329430"/>
    </source>
</evidence>
<dbReference type="PANTHER" id="PTHR46538:SF3">
    <property type="entry name" value="PROTEIN KINASE DOMAIN-CONTAINING PROTEIN"/>
    <property type="match status" value="1"/>
</dbReference>
<feature type="compositionally biased region" description="Polar residues" evidence="2">
    <location>
        <begin position="91"/>
        <end position="100"/>
    </location>
</feature>
<name>A0AAN7VVS0_9COLE</name>
<evidence type="ECO:0000313" key="3">
    <source>
        <dbReference type="EMBL" id="KAK5650504.1"/>
    </source>
</evidence>
<evidence type="ECO:0000256" key="2">
    <source>
        <dbReference type="SAM" id="MobiDB-lite"/>
    </source>
</evidence>
<keyword evidence="1" id="KW-0175">Coiled coil</keyword>
<proteinExistence type="predicted"/>
<keyword evidence="4" id="KW-1185">Reference proteome</keyword>